<evidence type="ECO:0000313" key="3">
    <source>
        <dbReference type="Proteomes" id="UP000003586"/>
    </source>
</evidence>
<feature type="chain" id="PRO_5004788016" description="Beta-lactamase-inhibitor-like PepSY-like domain-containing protein" evidence="1">
    <location>
        <begin position="19"/>
        <end position="152"/>
    </location>
</feature>
<evidence type="ECO:0000256" key="1">
    <source>
        <dbReference type="SAM" id="SignalP"/>
    </source>
</evidence>
<dbReference type="AlphaFoldDB" id="W0F4Z9"/>
<keyword evidence="1" id="KW-0732">Signal</keyword>
<dbReference type="Proteomes" id="UP000003586">
    <property type="component" value="Chromosome"/>
</dbReference>
<dbReference type="EMBL" id="CP007035">
    <property type="protein sequence ID" value="AHF16401.1"/>
    <property type="molecule type" value="Genomic_DNA"/>
</dbReference>
<gene>
    <name evidence="2" type="ORF">NIASO_16990</name>
</gene>
<dbReference type="RefSeq" id="WP_008587471.1">
    <property type="nucleotide sequence ID" value="NZ_CP007035.1"/>
</dbReference>
<dbReference type="OrthoDB" id="678457at2"/>
<organism evidence="2 3">
    <name type="scientific">Niabella soli DSM 19437</name>
    <dbReference type="NCBI Taxonomy" id="929713"/>
    <lineage>
        <taxon>Bacteria</taxon>
        <taxon>Pseudomonadati</taxon>
        <taxon>Bacteroidota</taxon>
        <taxon>Chitinophagia</taxon>
        <taxon>Chitinophagales</taxon>
        <taxon>Chitinophagaceae</taxon>
        <taxon>Niabella</taxon>
    </lineage>
</organism>
<dbReference type="HOGENOM" id="CLU_1720404_0_0_10"/>
<dbReference type="SUPFAM" id="SSF160574">
    <property type="entry name" value="BT0923-like"/>
    <property type="match status" value="1"/>
</dbReference>
<evidence type="ECO:0008006" key="4">
    <source>
        <dbReference type="Google" id="ProtNLM"/>
    </source>
</evidence>
<proteinExistence type="predicted"/>
<dbReference type="KEGG" id="nso:NIASO_16990"/>
<sequence length="152" mass="16969">MKLLILAAALSLGLTTMAATSTPVINPTVNEKVLKTFHLVFADAQNVQWSSTKEYNEASFNSGMIKTRAIIDNNGKLIRTIRYYGESHLPSNILYKIRKKYEGKEIYGVAEVATESDTNYFITIRDAKNIYKVTADNSGSLTQTDKLIRADL</sequence>
<accession>W0F4Z9</accession>
<name>W0F4Z9_9BACT</name>
<reference evidence="2 3" key="1">
    <citation type="submission" date="2013-12" db="EMBL/GenBank/DDBJ databases">
        <authorList>
            <consortium name="DOE Joint Genome Institute"/>
            <person name="Eisen J."/>
            <person name="Huntemann M."/>
            <person name="Han J."/>
            <person name="Chen A."/>
            <person name="Kyrpides N."/>
            <person name="Mavromatis K."/>
            <person name="Markowitz V."/>
            <person name="Palaniappan K."/>
            <person name="Ivanova N."/>
            <person name="Schaumberg A."/>
            <person name="Pati A."/>
            <person name="Liolios K."/>
            <person name="Nordberg H.P."/>
            <person name="Cantor M.N."/>
            <person name="Hua S.X."/>
            <person name="Woyke T."/>
        </authorList>
    </citation>
    <scope>NUCLEOTIDE SEQUENCE [LARGE SCALE GENOMIC DNA]</scope>
    <source>
        <strain evidence="3">DSM 19437</strain>
    </source>
</reference>
<dbReference type="Gene3D" id="3.10.450.360">
    <property type="match status" value="1"/>
</dbReference>
<keyword evidence="3" id="KW-1185">Reference proteome</keyword>
<feature type="signal peptide" evidence="1">
    <location>
        <begin position="1"/>
        <end position="18"/>
    </location>
</feature>
<evidence type="ECO:0000313" key="2">
    <source>
        <dbReference type="EMBL" id="AHF16401.1"/>
    </source>
</evidence>
<protein>
    <recommendedName>
        <fullName evidence="4">Beta-lactamase-inhibitor-like PepSY-like domain-containing protein</fullName>
    </recommendedName>
</protein>